<dbReference type="Proteomes" id="UP000006055">
    <property type="component" value="Chromosome"/>
</dbReference>
<evidence type="ECO:0000313" key="2">
    <source>
        <dbReference type="Proteomes" id="UP000006055"/>
    </source>
</evidence>
<dbReference type="EMBL" id="CP003360">
    <property type="protein sequence ID" value="AFM23314.1"/>
    <property type="molecule type" value="Genomic_DNA"/>
</dbReference>
<dbReference type="HOGENOM" id="CLU_3389116_0_0_7"/>
<dbReference type="STRING" id="706587.Desti_0583"/>
<dbReference type="AlphaFoldDB" id="I4C173"/>
<proteinExistence type="predicted"/>
<dbReference type="KEGG" id="dti:Desti_0583"/>
<protein>
    <submittedName>
        <fullName evidence="1">Uncharacterized protein</fullName>
    </submittedName>
</protein>
<name>I4C173_DESTA</name>
<keyword evidence="2" id="KW-1185">Reference proteome</keyword>
<gene>
    <name evidence="1" type="ordered locus">Desti_0583</name>
</gene>
<sequence length="32" mass="3748">MKLPWNKVVAILLAAAAEILIEWSKQRKRLRT</sequence>
<organism evidence="1 2">
    <name type="scientific">Desulfomonile tiedjei (strain ATCC 49306 / DSM 6799 / DCB-1)</name>
    <dbReference type="NCBI Taxonomy" id="706587"/>
    <lineage>
        <taxon>Bacteria</taxon>
        <taxon>Pseudomonadati</taxon>
        <taxon>Thermodesulfobacteriota</taxon>
        <taxon>Desulfomonilia</taxon>
        <taxon>Desulfomonilales</taxon>
        <taxon>Desulfomonilaceae</taxon>
        <taxon>Desulfomonile</taxon>
    </lineage>
</organism>
<evidence type="ECO:0000313" key="1">
    <source>
        <dbReference type="EMBL" id="AFM23314.1"/>
    </source>
</evidence>
<reference evidence="2" key="1">
    <citation type="submission" date="2012-06" db="EMBL/GenBank/DDBJ databases">
        <title>Complete sequence of chromosome of Desulfomonile tiedjei DSM 6799.</title>
        <authorList>
            <person name="Lucas S."/>
            <person name="Copeland A."/>
            <person name="Lapidus A."/>
            <person name="Glavina del Rio T."/>
            <person name="Dalin E."/>
            <person name="Tice H."/>
            <person name="Bruce D."/>
            <person name="Goodwin L."/>
            <person name="Pitluck S."/>
            <person name="Peters L."/>
            <person name="Ovchinnikova G."/>
            <person name="Zeytun A."/>
            <person name="Lu M."/>
            <person name="Kyrpides N."/>
            <person name="Mavromatis K."/>
            <person name="Ivanova N."/>
            <person name="Brettin T."/>
            <person name="Detter J.C."/>
            <person name="Han C."/>
            <person name="Larimer F."/>
            <person name="Land M."/>
            <person name="Hauser L."/>
            <person name="Markowitz V."/>
            <person name="Cheng J.-F."/>
            <person name="Hugenholtz P."/>
            <person name="Woyke T."/>
            <person name="Wu D."/>
            <person name="Spring S."/>
            <person name="Schroeder M."/>
            <person name="Brambilla E."/>
            <person name="Klenk H.-P."/>
            <person name="Eisen J.A."/>
        </authorList>
    </citation>
    <scope>NUCLEOTIDE SEQUENCE [LARGE SCALE GENOMIC DNA]</scope>
    <source>
        <strain evidence="2">ATCC 49306 / DSM 6799 / DCB-1</strain>
    </source>
</reference>
<accession>I4C173</accession>